<protein>
    <recommendedName>
        <fullName evidence="3">CAS/CSE protein involved in chromosome segregation</fullName>
    </recommendedName>
</protein>
<accession>A0ABT8UBF7</accession>
<keyword evidence="2" id="KW-1185">Reference proteome</keyword>
<name>A0ABT8UBF7_9MYCO</name>
<dbReference type="InterPro" id="IPR000033">
    <property type="entry name" value="LDLR_classB_rpt"/>
</dbReference>
<dbReference type="SUPFAM" id="SSF63829">
    <property type="entry name" value="Calcium-dependent phosphotriesterase"/>
    <property type="match status" value="1"/>
</dbReference>
<proteinExistence type="predicted"/>
<dbReference type="SMART" id="SM00135">
    <property type="entry name" value="LY"/>
    <property type="match status" value="4"/>
</dbReference>
<reference evidence="1" key="1">
    <citation type="submission" date="2023-07" db="EMBL/GenBank/DDBJ databases">
        <title>Mycolicibacterium sp. nov., a novel bacterial species.</title>
        <authorList>
            <person name="Cao Y."/>
        </authorList>
    </citation>
    <scope>NUCLEOTIDE SEQUENCE</scope>
    <source>
        <strain evidence="1">KC 300</strain>
    </source>
</reference>
<evidence type="ECO:0000313" key="1">
    <source>
        <dbReference type="EMBL" id="MDO3635119.1"/>
    </source>
</evidence>
<dbReference type="PANTHER" id="PTHR46513">
    <property type="entry name" value="VITELLOGENIN RECEPTOR-LIKE PROTEIN-RELATED-RELATED"/>
    <property type="match status" value="1"/>
</dbReference>
<dbReference type="SUPFAM" id="SSF63825">
    <property type="entry name" value="YWTD domain"/>
    <property type="match status" value="1"/>
</dbReference>
<dbReference type="InterPro" id="IPR011042">
    <property type="entry name" value="6-blade_b-propeller_TolB-like"/>
</dbReference>
<organism evidence="1 2">
    <name type="scientific">Mycolicibacterium arseniciresistens</name>
    <dbReference type="NCBI Taxonomy" id="3062257"/>
    <lineage>
        <taxon>Bacteria</taxon>
        <taxon>Bacillati</taxon>
        <taxon>Actinomycetota</taxon>
        <taxon>Actinomycetes</taxon>
        <taxon>Mycobacteriales</taxon>
        <taxon>Mycobacteriaceae</taxon>
        <taxon>Mycolicibacterium</taxon>
    </lineage>
</organism>
<evidence type="ECO:0008006" key="3">
    <source>
        <dbReference type="Google" id="ProtNLM"/>
    </source>
</evidence>
<sequence length="319" mass="33932">MTTPARGGEPYTYLLALNPGGQSLVRVDVSDGSVTELVGGLSAFPDGIVVDRRRQLVYWTNMGAPTLPAGRAPSQESDLDFYARNGSIERAALDGSGRMWLLPEGSFVTGKQLAAAWSRGRIYWADREGAAVRSADLDGTGMRDEVLTARTDSERRVARNQCVGIAVDEQRGHLYWTQKGPSDGGDGRILRTRLDMPSQERAVRREVEVLFAGLPEPIDLEIDSGAGLLYWTDRGAPPSGNTLNRAELPDEGRVGGTVDIVSSGFREAIGLAVDSDAGIAYVSDLYGDIRAVPLGEGGERLVTHVAGGLTGLAGVHAPG</sequence>
<dbReference type="InterPro" id="IPR050778">
    <property type="entry name" value="Cueball_EGF_LRP_Nidogen"/>
</dbReference>
<gene>
    <name evidence="1" type="ORF">Q2100_05105</name>
</gene>
<dbReference type="Proteomes" id="UP001168823">
    <property type="component" value="Unassembled WGS sequence"/>
</dbReference>
<dbReference type="EMBL" id="JAUMSQ010000021">
    <property type="protein sequence ID" value="MDO3635119.1"/>
    <property type="molecule type" value="Genomic_DNA"/>
</dbReference>
<dbReference type="Gene3D" id="2.120.10.30">
    <property type="entry name" value="TolB, C-terminal domain"/>
    <property type="match status" value="2"/>
</dbReference>
<dbReference type="RefSeq" id="WP_302913087.1">
    <property type="nucleotide sequence ID" value="NZ_JAUMSQ010000021.1"/>
</dbReference>
<evidence type="ECO:0000313" key="2">
    <source>
        <dbReference type="Proteomes" id="UP001168823"/>
    </source>
</evidence>
<comment type="caution">
    <text evidence="1">The sequence shown here is derived from an EMBL/GenBank/DDBJ whole genome shotgun (WGS) entry which is preliminary data.</text>
</comment>